<dbReference type="EMBL" id="FNJB01000003">
    <property type="protein sequence ID" value="SDO46877.1"/>
    <property type="molecule type" value="Genomic_DNA"/>
</dbReference>
<sequence>MAGAGGVAADLERGISALPVELVGNAQQLLREAYEILAPVAASSTQADMHQAAAGLQNALGELERVQATFIAIRSAARGVIAALIGGDGGAAPAIPPKSAKINNPALSVAKPRADSPTDERAAELLAQLPERVNPGDKTSGYWIDEDGQEHGPLVSGEDEDYRRALEVLRAIQVGPPRGAMWATAHVEVKFAVRLRESERKQITLVINNTPCFQGRFSCDRLLPQILRPDQEVTVYWPEGKRTYRGRRP</sequence>
<dbReference type="InterPro" id="IPR032724">
    <property type="entry name" value="SCP1.201-like"/>
</dbReference>
<protein>
    <submittedName>
        <fullName evidence="1">SCP1.201-like deaminase</fullName>
    </submittedName>
</protein>
<dbReference type="Proteomes" id="UP000199651">
    <property type="component" value="Unassembled WGS sequence"/>
</dbReference>
<organism evidence="1 2">
    <name type="scientific">Actinokineospora alba</name>
    <dbReference type="NCBI Taxonomy" id="504798"/>
    <lineage>
        <taxon>Bacteria</taxon>
        <taxon>Bacillati</taxon>
        <taxon>Actinomycetota</taxon>
        <taxon>Actinomycetes</taxon>
        <taxon>Pseudonocardiales</taxon>
        <taxon>Pseudonocardiaceae</taxon>
        <taxon>Actinokineospora</taxon>
    </lineage>
</organism>
<evidence type="ECO:0000313" key="2">
    <source>
        <dbReference type="Proteomes" id="UP000199651"/>
    </source>
</evidence>
<name>A0A1H0JT57_9PSEU</name>
<dbReference type="OrthoDB" id="3690783at2"/>
<accession>A0A1H0JT57</accession>
<keyword evidence="2" id="KW-1185">Reference proteome</keyword>
<evidence type="ECO:0000313" key="1">
    <source>
        <dbReference type="EMBL" id="SDO46877.1"/>
    </source>
</evidence>
<dbReference type="AlphaFoldDB" id="A0A1H0JT57"/>
<dbReference type="RefSeq" id="WP_091371850.1">
    <property type="nucleotide sequence ID" value="NZ_FNDV01000002.1"/>
</dbReference>
<dbReference type="Pfam" id="PF14428">
    <property type="entry name" value="DddA-like"/>
    <property type="match status" value="1"/>
</dbReference>
<gene>
    <name evidence="1" type="ORF">SAMN05192558_103204</name>
</gene>
<dbReference type="STRING" id="504798.SAMN05421871_102845"/>
<proteinExistence type="predicted"/>
<reference evidence="2" key="1">
    <citation type="submission" date="2016-10" db="EMBL/GenBank/DDBJ databases">
        <authorList>
            <person name="Varghese N."/>
            <person name="Submissions S."/>
        </authorList>
    </citation>
    <scope>NUCLEOTIDE SEQUENCE [LARGE SCALE GENOMIC DNA]</scope>
    <source>
        <strain evidence="2">IBRC-M 10655</strain>
    </source>
</reference>